<dbReference type="RefSeq" id="WP_218157579.1">
    <property type="nucleotide sequence ID" value="NZ_FNOK01000045.1"/>
</dbReference>
<proteinExistence type="predicted"/>
<sequence>MIVSLLYKVTRRLLSFKKLVLGLARENSRWGHRRTQGEPARLGHPIAASTVWEILHAAGIDPAPRRRGPTWREFLPAQASGLIARRVWAL</sequence>
<evidence type="ECO:0000313" key="1">
    <source>
        <dbReference type="EMBL" id="SDZ07943.1"/>
    </source>
</evidence>
<keyword evidence="2" id="KW-1185">Reference proteome</keyword>
<dbReference type="AlphaFoldDB" id="A0A1H3Q3W0"/>
<accession>A0A1H3Q3W0</accession>
<dbReference type="EMBL" id="FNOK01000045">
    <property type="protein sequence ID" value="SDZ07943.1"/>
    <property type="molecule type" value="Genomic_DNA"/>
</dbReference>
<organism evidence="1 2">
    <name type="scientific">Saccharopolyspora shandongensis</name>
    <dbReference type="NCBI Taxonomy" id="418495"/>
    <lineage>
        <taxon>Bacteria</taxon>
        <taxon>Bacillati</taxon>
        <taxon>Actinomycetota</taxon>
        <taxon>Actinomycetes</taxon>
        <taxon>Pseudonocardiales</taxon>
        <taxon>Pseudonocardiaceae</taxon>
        <taxon>Saccharopolyspora</taxon>
    </lineage>
</organism>
<dbReference type="STRING" id="418495.SAMN05216215_104564"/>
<reference evidence="2" key="1">
    <citation type="submission" date="2016-10" db="EMBL/GenBank/DDBJ databases">
        <authorList>
            <person name="Varghese N."/>
            <person name="Submissions S."/>
        </authorList>
    </citation>
    <scope>NUCLEOTIDE SEQUENCE [LARGE SCALE GENOMIC DNA]</scope>
    <source>
        <strain evidence="2">CGMCC 4.3530</strain>
    </source>
</reference>
<gene>
    <name evidence="1" type="ORF">SAMN05216215_104564</name>
</gene>
<name>A0A1H3Q3W0_9PSEU</name>
<dbReference type="Proteomes" id="UP000199529">
    <property type="component" value="Unassembled WGS sequence"/>
</dbReference>
<protein>
    <submittedName>
        <fullName evidence="1">Uncharacterized protein</fullName>
    </submittedName>
</protein>
<evidence type="ECO:0000313" key="2">
    <source>
        <dbReference type="Proteomes" id="UP000199529"/>
    </source>
</evidence>